<reference evidence="1" key="1">
    <citation type="journal article" date="2020" name="Nature">
        <title>Giant virus diversity and host interactions through global metagenomics.</title>
        <authorList>
            <person name="Schulz F."/>
            <person name="Roux S."/>
            <person name="Paez-Espino D."/>
            <person name="Jungbluth S."/>
            <person name="Walsh D.A."/>
            <person name="Denef V.J."/>
            <person name="McMahon K.D."/>
            <person name="Konstantinidis K.T."/>
            <person name="Eloe-Fadrosh E.A."/>
            <person name="Kyrpides N.C."/>
            <person name="Woyke T."/>
        </authorList>
    </citation>
    <scope>NUCLEOTIDE SEQUENCE</scope>
    <source>
        <strain evidence="1">GVMAG-M-3300001351-8</strain>
    </source>
</reference>
<dbReference type="EMBL" id="MN738869">
    <property type="protein sequence ID" value="QHT29111.1"/>
    <property type="molecule type" value="Genomic_DNA"/>
</dbReference>
<sequence length="36" mass="4189">MIIIIPYIVLVTPAYHLRNNQTIKIDDLLVLMIPLK</sequence>
<organism evidence="1">
    <name type="scientific">viral metagenome</name>
    <dbReference type="NCBI Taxonomy" id="1070528"/>
    <lineage>
        <taxon>unclassified sequences</taxon>
        <taxon>metagenomes</taxon>
        <taxon>organismal metagenomes</taxon>
    </lineage>
</organism>
<name>A0A6C0EKC0_9ZZZZ</name>
<dbReference type="AlphaFoldDB" id="A0A6C0EKC0"/>
<proteinExistence type="predicted"/>
<protein>
    <submittedName>
        <fullName evidence="1">Uncharacterized protein</fullName>
    </submittedName>
</protein>
<accession>A0A6C0EKC0</accession>
<evidence type="ECO:0000313" key="1">
    <source>
        <dbReference type="EMBL" id="QHT29111.1"/>
    </source>
</evidence>